<gene>
    <name evidence="4" type="ORF">RO21_06765</name>
</gene>
<evidence type="ECO:0000313" key="4">
    <source>
        <dbReference type="EMBL" id="KMK51317.1"/>
    </source>
</evidence>
<dbReference type="SUPFAM" id="SSF46689">
    <property type="entry name" value="Homeodomain-like"/>
    <property type="match status" value="1"/>
</dbReference>
<dbReference type="PROSITE" id="PS50977">
    <property type="entry name" value="HTH_TETR_2"/>
    <property type="match status" value="1"/>
</dbReference>
<dbReference type="STRING" id="67855.RO21_06765"/>
<keyword evidence="5" id="KW-1185">Reference proteome</keyword>
<evidence type="ECO:0000259" key="3">
    <source>
        <dbReference type="PROSITE" id="PS50977"/>
    </source>
</evidence>
<dbReference type="InterPro" id="IPR050109">
    <property type="entry name" value="HTH-type_TetR-like_transc_reg"/>
</dbReference>
<proteinExistence type="predicted"/>
<dbReference type="RefSeq" id="WP_047977043.1">
    <property type="nucleotide sequence ID" value="NZ_JWIZ01000038.1"/>
</dbReference>
<organism evidence="4 5">
    <name type="scientific">Muribacter muris</name>
    <dbReference type="NCBI Taxonomy" id="67855"/>
    <lineage>
        <taxon>Bacteria</taxon>
        <taxon>Pseudomonadati</taxon>
        <taxon>Pseudomonadota</taxon>
        <taxon>Gammaproteobacteria</taxon>
        <taxon>Pasteurellales</taxon>
        <taxon>Pasteurellaceae</taxon>
        <taxon>Muribacter</taxon>
    </lineage>
</organism>
<dbReference type="Pfam" id="PF00440">
    <property type="entry name" value="TetR_N"/>
    <property type="match status" value="1"/>
</dbReference>
<dbReference type="Proteomes" id="UP000036270">
    <property type="component" value="Unassembled WGS sequence"/>
</dbReference>
<name>A0A0J5S3F3_9PAST</name>
<evidence type="ECO:0000256" key="1">
    <source>
        <dbReference type="ARBA" id="ARBA00023125"/>
    </source>
</evidence>
<dbReference type="InterPro" id="IPR054422">
    <property type="entry name" value="TetR-like_HI_0893_C"/>
</dbReference>
<comment type="caution">
    <text evidence="4">The sequence shown here is derived from an EMBL/GenBank/DDBJ whole genome shotgun (WGS) entry which is preliminary data.</text>
</comment>
<dbReference type="InterPro" id="IPR001647">
    <property type="entry name" value="HTH_TetR"/>
</dbReference>
<dbReference type="PANTHER" id="PTHR30055">
    <property type="entry name" value="HTH-TYPE TRANSCRIPTIONAL REGULATOR RUTR"/>
    <property type="match status" value="1"/>
</dbReference>
<feature type="domain" description="HTH tetR-type" evidence="3">
    <location>
        <begin position="8"/>
        <end position="68"/>
    </location>
</feature>
<dbReference type="EMBL" id="JWIZ01000038">
    <property type="protein sequence ID" value="KMK51317.1"/>
    <property type="molecule type" value="Genomic_DNA"/>
</dbReference>
<keyword evidence="1 2" id="KW-0238">DNA-binding</keyword>
<dbReference type="GO" id="GO:0003700">
    <property type="term" value="F:DNA-binding transcription factor activity"/>
    <property type="evidence" value="ECO:0007669"/>
    <property type="project" value="TreeGrafter"/>
</dbReference>
<dbReference type="Gene3D" id="1.10.357.10">
    <property type="entry name" value="Tetracycline Repressor, domain 2"/>
    <property type="match status" value="1"/>
</dbReference>
<dbReference type="PANTHER" id="PTHR30055:SF207">
    <property type="entry name" value="HTH-TYPE TRANSCRIPTIONAL REPRESSOR FATR"/>
    <property type="match status" value="1"/>
</dbReference>
<accession>A0A0J5S3F3</accession>
<dbReference type="PROSITE" id="PS01081">
    <property type="entry name" value="HTH_TETR_1"/>
    <property type="match status" value="1"/>
</dbReference>
<dbReference type="AlphaFoldDB" id="A0A0J5S3F3"/>
<dbReference type="Pfam" id="PF22604">
    <property type="entry name" value="TetR_HI_0893_C"/>
    <property type="match status" value="1"/>
</dbReference>
<feature type="DNA-binding region" description="H-T-H motif" evidence="2">
    <location>
        <begin position="31"/>
        <end position="50"/>
    </location>
</feature>
<dbReference type="InterPro" id="IPR009057">
    <property type="entry name" value="Homeodomain-like_sf"/>
</dbReference>
<evidence type="ECO:0000256" key="2">
    <source>
        <dbReference type="PROSITE-ProRule" id="PRU00335"/>
    </source>
</evidence>
<dbReference type="InterPro" id="IPR023772">
    <property type="entry name" value="DNA-bd_HTH_TetR-type_CS"/>
</dbReference>
<reference evidence="4 5" key="1">
    <citation type="submission" date="2014-12" db="EMBL/GenBank/DDBJ databases">
        <title>Reclassification of Actinobacillus muris as Muribacter muris.</title>
        <authorList>
            <person name="Christensen H."/>
            <person name="Nicklas W."/>
            <person name="Bisgaard M."/>
        </authorList>
    </citation>
    <scope>NUCLEOTIDE SEQUENCE [LARGE SCALE GENOMIC DNA]</scope>
    <source>
        <strain evidence="4 5">Ackerman80-443D</strain>
    </source>
</reference>
<dbReference type="GO" id="GO:0000976">
    <property type="term" value="F:transcription cis-regulatory region binding"/>
    <property type="evidence" value="ECO:0007669"/>
    <property type="project" value="TreeGrafter"/>
</dbReference>
<sequence length="192" mass="21776">MQKQPVLNEVARHILSSTELLMARDGLQNLSMHKIAKEAGLASGTLYLYFKNKDDLLNRLAYDLYERFCSTAYTCLDLTLPLQEQYAQLWQCKWAFLQDNPTVAVNLYQYRALSGLQQIIGECFNDPQETWNLFVKRGQDAGVIAQLPSEVLFSLSLGVALDLAHLQAVGLAQFSAKTLEDVMHHTWKAMTF</sequence>
<evidence type="ECO:0000313" key="5">
    <source>
        <dbReference type="Proteomes" id="UP000036270"/>
    </source>
</evidence>
<dbReference type="PRINTS" id="PR00455">
    <property type="entry name" value="HTHTETR"/>
</dbReference>
<protein>
    <recommendedName>
        <fullName evidence="3">HTH tetR-type domain-containing protein</fullName>
    </recommendedName>
</protein>
<dbReference type="PATRIC" id="fig|67855.3.peg.1358"/>